<evidence type="ECO:0000313" key="4">
    <source>
        <dbReference type="EMBL" id="PDO10047.1"/>
    </source>
</evidence>
<dbReference type="InterPro" id="IPR002508">
    <property type="entry name" value="MurNAc-LAA_cat"/>
</dbReference>
<dbReference type="AlphaFoldDB" id="A0A2A6DZX3"/>
<dbReference type="SMART" id="SM00646">
    <property type="entry name" value="Ami_3"/>
    <property type="match status" value="1"/>
</dbReference>
<reference evidence="4 5" key="1">
    <citation type="submission" date="2016-12" db="EMBL/GenBank/DDBJ databases">
        <title>Candidatus Reconcilibacillus cellulovorans genome.</title>
        <authorList>
            <person name="Kolinko S."/>
            <person name="Wu Y.-W."/>
            <person name="Tachea F."/>
            <person name="Denzel E."/>
            <person name="Hiras J."/>
            <person name="Baecker N."/>
            <person name="Chan L.J."/>
            <person name="Eichorst S.A."/>
            <person name="Frey D."/>
            <person name="Adams P.D."/>
            <person name="Pray T."/>
            <person name="Tanjore D."/>
            <person name="Petzold C.J."/>
            <person name="Gladden J.M."/>
            <person name="Simmons B.A."/>
            <person name="Singer S.W."/>
        </authorList>
    </citation>
    <scope>NUCLEOTIDE SEQUENCE [LARGE SCALE GENOMIC DNA]</scope>
    <source>
        <strain evidence="4">JTherm</strain>
    </source>
</reference>
<feature type="domain" description="MurNAc-LAA" evidence="3">
    <location>
        <begin position="61"/>
        <end position="172"/>
    </location>
</feature>
<feature type="region of interest" description="Disordered" evidence="2">
    <location>
        <begin position="175"/>
        <end position="195"/>
    </location>
</feature>
<organism evidence="4 5">
    <name type="scientific">Candidatus Reconcilbacillus cellulovorans</name>
    <dbReference type="NCBI Taxonomy" id="1906605"/>
    <lineage>
        <taxon>Bacteria</taxon>
        <taxon>Bacillati</taxon>
        <taxon>Bacillota</taxon>
        <taxon>Bacilli</taxon>
        <taxon>Bacillales</taxon>
        <taxon>Paenibacillaceae</taxon>
        <taxon>Candidatus Reconcilbacillus</taxon>
    </lineage>
</organism>
<evidence type="ECO:0000256" key="1">
    <source>
        <dbReference type="ARBA" id="ARBA00022801"/>
    </source>
</evidence>
<gene>
    <name evidence="4" type="ORF">BLM47_09465</name>
</gene>
<dbReference type="GO" id="GO:0009253">
    <property type="term" value="P:peptidoglycan catabolic process"/>
    <property type="evidence" value="ECO:0007669"/>
    <property type="project" value="InterPro"/>
</dbReference>
<feature type="compositionally biased region" description="Low complexity" evidence="2">
    <location>
        <begin position="185"/>
        <end position="194"/>
    </location>
</feature>
<dbReference type="Pfam" id="PF01520">
    <property type="entry name" value="Amidase_3"/>
    <property type="match status" value="1"/>
</dbReference>
<protein>
    <submittedName>
        <fullName evidence="4">N-acetylmuramoyl-L-alanine amidase</fullName>
    </submittedName>
</protein>
<keyword evidence="1" id="KW-0378">Hydrolase</keyword>
<dbReference type="InterPro" id="IPR050695">
    <property type="entry name" value="N-acetylmuramoyl_amidase_3"/>
</dbReference>
<dbReference type="EMBL" id="MOXJ01000021">
    <property type="protein sequence ID" value="PDO10047.1"/>
    <property type="molecule type" value="Genomic_DNA"/>
</dbReference>
<dbReference type="GO" id="GO:0030288">
    <property type="term" value="C:outer membrane-bounded periplasmic space"/>
    <property type="evidence" value="ECO:0007669"/>
    <property type="project" value="TreeGrafter"/>
</dbReference>
<proteinExistence type="predicted"/>
<dbReference type="GO" id="GO:0008745">
    <property type="term" value="F:N-acetylmuramoyl-L-alanine amidase activity"/>
    <property type="evidence" value="ECO:0007669"/>
    <property type="project" value="InterPro"/>
</dbReference>
<evidence type="ECO:0000313" key="5">
    <source>
        <dbReference type="Proteomes" id="UP000243688"/>
    </source>
</evidence>
<dbReference type="SUPFAM" id="SSF53187">
    <property type="entry name" value="Zn-dependent exopeptidases"/>
    <property type="match status" value="1"/>
</dbReference>
<dbReference type="CDD" id="cd02696">
    <property type="entry name" value="MurNAc-LAA"/>
    <property type="match status" value="1"/>
</dbReference>
<dbReference type="Proteomes" id="UP000243688">
    <property type="component" value="Unassembled WGS sequence"/>
</dbReference>
<sequence length="241" mass="25504">MLVVVDPGHGGADPGAVSAALREKDLTLAVALAVARELSLFRAAVRLTRQTDAAVSLADRVEMANAAGADLFLSVHINAGGGTGFESYVHPSADERTRQIRSAVHRKVAAVFTEAGFPDRGEKQADLYVLRRTRMPAVLLEYGFIDHPRDAAFLADAEVQGRLARATAEGVAEAFGLPADPSPPASSGSVGGPDLSEWAKEARDWAVRSGISDGERPKDPATREEVWVMLHRLAQKSGASG</sequence>
<evidence type="ECO:0000259" key="3">
    <source>
        <dbReference type="SMART" id="SM00646"/>
    </source>
</evidence>
<dbReference type="PANTHER" id="PTHR30404:SF0">
    <property type="entry name" value="N-ACETYLMURAMOYL-L-ALANINE AMIDASE AMIC"/>
    <property type="match status" value="1"/>
</dbReference>
<accession>A0A2A6DZX3</accession>
<evidence type="ECO:0000256" key="2">
    <source>
        <dbReference type="SAM" id="MobiDB-lite"/>
    </source>
</evidence>
<dbReference type="PANTHER" id="PTHR30404">
    <property type="entry name" value="N-ACETYLMURAMOYL-L-ALANINE AMIDASE"/>
    <property type="match status" value="1"/>
</dbReference>
<name>A0A2A6DZX3_9BACL</name>
<dbReference type="Gene3D" id="3.40.630.40">
    <property type="entry name" value="Zn-dependent exopeptidases"/>
    <property type="match status" value="1"/>
</dbReference>
<comment type="caution">
    <text evidence="4">The sequence shown here is derived from an EMBL/GenBank/DDBJ whole genome shotgun (WGS) entry which is preliminary data.</text>
</comment>